<proteinExistence type="predicted"/>
<feature type="region of interest" description="Disordered" evidence="1">
    <location>
        <begin position="272"/>
        <end position="303"/>
    </location>
</feature>
<evidence type="ECO:0000259" key="2">
    <source>
        <dbReference type="Pfam" id="PF12697"/>
    </source>
</evidence>
<evidence type="ECO:0000256" key="1">
    <source>
        <dbReference type="SAM" id="MobiDB-lite"/>
    </source>
</evidence>
<dbReference type="SUPFAM" id="SSF53474">
    <property type="entry name" value="alpha/beta-Hydrolases"/>
    <property type="match status" value="1"/>
</dbReference>
<keyword evidence="4" id="KW-1185">Reference proteome</keyword>
<dbReference type="PANTHER" id="PTHR46331">
    <property type="entry name" value="VALACYCLOVIR HYDROLASE"/>
    <property type="match status" value="1"/>
</dbReference>
<organism evidence="3 4">
    <name type="scientific">Achlya hypogyna</name>
    <name type="common">Oomycete</name>
    <name type="synonym">Protoachlya hypogyna</name>
    <dbReference type="NCBI Taxonomy" id="1202772"/>
    <lineage>
        <taxon>Eukaryota</taxon>
        <taxon>Sar</taxon>
        <taxon>Stramenopiles</taxon>
        <taxon>Oomycota</taxon>
        <taxon>Saprolegniomycetes</taxon>
        <taxon>Saprolegniales</taxon>
        <taxon>Achlyaceae</taxon>
        <taxon>Achlya</taxon>
    </lineage>
</organism>
<dbReference type="OrthoDB" id="19657at2759"/>
<dbReference type="InterPro" id="IPR029058">
    <property type="entry name" value="AB_hydrolase_fold"/>
</dbReference>
<dbReference type="Pfam" id="PF12697">
    <property type="entry name" value="Abhydrolase_6"/>
    <property type="match status" value="1"/>
</dbReference>
<dbReference type="STRING" id="1202772.A0A1V9YFL1"/>
<feature type="domain" description="AB hydrolase-1" evidence="2">
    <location>
        <begin position="44"/>
        <end position="258"/>
    </location>
</feature>
<dbReference type="GO" id="GO:0017171">
    <property type="term" value="F:serine hydrolase activity"/>
    <property type="evidence" value="ECO:0007669"/>
    <property type="project" value="TreeGrafter"/>
</dbReference>
<dbReference type="EMBL" id="JNBR01001854">
    <property type="protein sequence ID" value="OQR84498.1"/>
    <property type="molecule type" value="Genomic_DNA"/>
</dbReference>
<dbReference type="PANTHER" id="PTHR46331:SF2">
    <property type="entry name" value="VALACYCLOVIR HYDROLASE"/>
    <property type="match status" value="1"/>
</dbReference>
<keyword evidence="3" id="KW-0378">Hydrolase</keyword>
<protein>
    <submittedName>
        <fullName evidence="3">Valacyclovir hydrolase</fullName>
    </submittedName>
</protein>
<sequence length="303" mass="32831">MMLLRRSMCRTAGARTFASLVSMNVNGNDCHATVERATEGKKVLLCLPGALGTGATDFGPQLDAFKNDYSVVAFHPDPAHNASVDLLSKNAHDAAALMKGLGYEKYSVLGWSDGANAAVILAAEYPAHMERLVLMGGNAFISDEDIELYNAIADVKTWGATQRDNLAQVHGGLDKLQERWTEWIATMNTINDSGGDICTSYLPDVKCKTLVLHGELDSLVPGYQGEYLSERILHSKLQVVPGAKHNLHLSSSTADAVNAIIRSFLVEPDDKETHSREFAAMPPKDPKAKKDPAVPVYHSGPRC</sequence>
<name>A0A1V9YFL1_ACHHY</name>
<dbReference type="AlphaFoldDB" id="A0A1V9YFL1"/>
<reference evidence="3 4" key="1">
    <citation type="journal article" date="2014" name="Genome Biol. Evol.">
        <title>The secreted proteins of Achlya hypogyna and Thraustotheca clavata identify the ancestral oomycete secretome and reveal gene acquisitions by horizontal gene transfer.</title>
        <authorList>
            <person name="Misner I."/>
            <person name="Blouin N."/>
            <person name="Leonard G."/>
            <person name="Richards T.A."/>
            <person name="Lane C.E."/>
        </authorList>
    </citation>
    <scope>NUCLEOTIDE SEQUENCE [LARGE SCALE GENOMIC DNA]</scope>
    <source>
        <strain evidence="3 4">ATCC 48635</strain>
    </source>
</reference>
<dbReference type="Gene3D" id="3.40.50.1820">
    <property type="entry name" value="alpha/beta hydrolase"/>
    <property type="match status" value="1"/>
</dbReference>
<gene>
    <name evidence="3" type="ORF">ACHHYP_13299</name>
</gene>
<comment type="caution">
    <text evidence="3">The sequence shown here is derived from an EMBL/GenBank/DDBJ whole genome shotgun (WGS) entry which is preliminary data.</text>
</comment>
<evidence type="ECO:0000313" key="3">
    <source>
        <dbReference type="EMBL" id="OQR84498.1"/>
    </source>
</evidence>
<dbReference type="InterPro" id="IPR000073">
    <property type="entry name" value="AB_hydrolase_1"/>
</dbReference>
<dbReference type="Proteomes" id="UP000243579">
    <property type="component" value="Unassembled WGS sequence"/>
</dbReference>
<accession>A0A1V9YFL1</accession>
<evidence type="ECO:0000313" key="4">
    <source>
        <dbReference type="Proteomes" id="UP000243579"/>
    </source>
</evidence>